<sequence>MMLLATLCVYSSDGQSKMPENKIKIGQQELTVEVANTDKDRQVGLMNRKKLGAQDGMLFIFDDNRPYCMWMKNTLIPLSVAFADECGNILNIEDMLPQTDEQHCALGNARFALEMNKGWFEQHKISPGMRIETGLLCDGF</sequence>
<comment type="caution">
    <text evidence="1">The sequence shown here is derived from an EMBL/GenBank/DDBJ whole genome shotgun (WGS) entry which is preliminary data.</text>
</comment>
<gene>
    <name evidence="1" type="ORF">CUC53_09805</name>
</gene>
<dbReference type="EMBL" id="PGGC01000082">
    <property type="protein sequence ID" value="PJG58975.1"/>
    <property type="molecule type" value="Genomic_DNA"/>
</dbReference>
<name>A0A2H9U4L3_9GAMM</name>
<dbReference type="PANTHER" id="PTHR37953:SF1">
    <property type="entry name" value="UPF0127 PROTEIN MJ1496"/>
    <property type="match status" value="1"/>
</dbReference>
<accession>A0A2H9U4L3</accession>
<dbReference type="Proteomes" id="UP000235861">
    <property type="component" value="Unassembled WGS sequence"/>
</dbReference>
<evidence type="ECO:0000313" key="2">
    <source>
        <dbReference type="Proteomes" id="UP000235861"/>
    </source>
</evidence>
<dbReference type="InterPro" id="IPR038695">
    <property type="entry name" value="Saro_0823-like_sf"/>
</dbReference>
<reference evidence="1 2" key="1">
    <citation type="submission" date="2017-11" db="EMBL/GenBank/DDBJ databases">
        <title>Draft genome sequence of environmental isolate Aeromonas cavernicola sp. nov. MDC 2508.</title>
        <authorList>
            <person name="Colston S.M."/>
            <person name="Navarro A."/>
            <person name="Martinez-Murcia A.J."/>
            <person name="Graf J."/>
        </authorList>
    </citation>
    <scope>NUCLEOTIDE SEQUENCE [LARGE SCALE GENOMIC DNA]</scope>
    <source>
        <strain evidence="1 2">MDC 2508</strain>
    </source>
</reference>
<keyword evidence="2" id="KW-1185">Reference proteome</keyword>
<dbReference type="AlphaFoldDB" id="A0A2H9U4L3"/>
<dbReference type="Pfam" id="PF02643">
    <property type="entry name" value="DUF192"/>
    <property type="match status" value="1"/>
</dbReference>
<evidence type="ECO:0000313" key="1">
    <source>
        <dbReference type="EMBL" id="PJG58975.1"/>
    </source>
</evidence>
<dbReference type="PANTHER" id="PTHR37953">
    <property type="entry name" value="UPF0127 PROTEIN MJ1496"/>
    <property type="match status" value="1"/>
</dbReference>
<dbReference type="OrthoDB" id="5526466at2"/>
<protein>
    <recommendedName>
        <fullName evidence="3">DUF192 domain-containing protein</fullName>
    </recommendedName>
</protein>
<organism evidence="1 2">
    <name type="scientific">Aeromonas cavernicola</name>
    <dbReference type="NCBI Taxonomy" id="1006623"/>
    <lineage>
        <taxon>Bacteria</taxon>
        <taxon>Pseudomonadati</taxon>
        <taxon>Pseudomonadota</taxon>
        <taxon>Gammaproteobacteria</taxon>
        <taxon>Aeromonadales</taxon>
        <taxon>Aeromonadaceae</taxon>
        <taxon>Aeromonas</taxon>
    </lineage>
</organism>
<proteinExistence type="predicted"/>
<evidence type="ECO:0008006" key="3">
    <source>
        <dbReference type="Google" id="ProtNLM"/>
    </source>
</evidence>
<dbReference type="Gene3D" id="2.60.120.1140">
    <property type="entry name" value="Protein of unknown function DUF192"/>
    <property type="match status" value="1"/>
</dbReference>
<dbReference type="InterPro" id="IPR003795">
    <property type="entry name" value="DUF192"/>
</dbReference>